<reference evidence="2" key="1">
    <citation type="journal article" date="2008" name="Nat. Genet.">
        <title>The Pristionchus pacificus genome provides a unique perspective on nematode lifestyle and parasitism.</title>
        <authorList>
            <person name="Dieterich C."/>
            <person name="Clifton S.W."/>
            <person name="Schuster L.N."/>
            <person name="Chinwalla A."/>
            <person name="Delehaunty K."/>
            <person name="Dinkelacker I."/>
            <person name="Fulton L."/>
            <person name="Fulton R."/>
            <person name="Godfrey J."/>
            <person name="Minx P."/>
            <person name="Mitreva M."/>
            <person name="Roeseler W."/>
            <person name="Tian H."/>
            <person name="Witte H."/>
            <person name="Yang S.P."/>
            <person name="Wilson R.K."/>
            <person name="Sommer R.J."/>
        </authorList>
    </citation>
    <scope>NUCLEOTIDE SEQUENCE [LARGE SCALE GENOMIC DNA]</scope>
    <source>
        <strain evidence="2">PS312</strain>
    </source>
</reference>
<reference evidence="1" key="2">
    <citation type="submission" date="2022-06" db="UniProtKB">
        <authorList>
            <consortium name="EnsemblMetazoa"/>
        </authorList>
    </citation>
    <scope>IDENTIFICATION</scope>
    <source>
        <strain evidence="1">PS312</strain>
    </source>
</reference>
<dbReference type="AlphaFoldDB" id="A0A2A6BAB7"/>
<sequence length="142" mass="15674">HRKPSCEPHRATTAKPRTTAFTRQKPSCAFIVFDRPPLGGMPFRSFTHLMGQTGISLGSINLPFHTLDIGRQSRRATATAATRRTATPFTRQKSNAPPLPSSVRYFCSSWIALHVPLYHFLLAKPSCAFIVARSPSVGRNAL</sequence>
<evidence type="ECO:0000313" key="2">
    <source>
        <dbReference type="Proteomes" id="UP000005239"/>
    </source>
</evidence>
<name>A0A2A6BAB7_PRIPA</name>
<dbReference type="Proteomes" id="UP000005239">
    <property type="component" value="Unassembled WGS sequence"/>
</dbReference>
<organism evidence="1 2">
    <name type="scientific">Pristionchus pacificus</name>
    <name type="common">Parasitic nematode worm</name>
    <dbReference type="NCBI Taxonomy" id="54126"/>
    <lineage>
        <taxon>Eukaryota</taxon>
        <taxon>Metazoa</taxon>
        <taxon>Ecdysozoa</taxon>
        <taxon>Nematoda</taxon>
        <taxon>Chromadorea</taxon>
        <taxon>Rhabditida</taxon>
        <taxon>Rhabditina</taxon>
        <taxon>Diplogasteromorpha</taxon>
        <taxon>Diplogasteroidea</taxon>
        <taxon>Neodiplogasteridae</taxon>
        <taxon>Pristionchus</taxon>
    </lineage>
</organism>
<dbReference type="EnsemblMetazoa" id="PPA37605.1">
    <property type="protein sequence ID" value="PPA37605.1"/>
    <property type="gene ID" value="WBGene00275974"/>
</dbReference>
<accession>A0A8R1YVR5</accession>
<keyword evidence="2" id="KW-1185">Reference proteome</keyword>
<evidence type="ECO:0000313" key="1">
    <source>
        <dbReference type="EnsemblMetazoa" id="PPA37605.1"/>
    </source>
</evidence>
<gene>
    <name evidence="1" type="primary">WBGene00275974</name>
</gene>
<accession>A0A2A6BAB7</accession>
<proteinExistence type="predicted"/>
<protein>
    <submittedName>
        <fullName evidence="1">Uncharacterized protein</fullName>
    </submittedName>
</protein>